<dbReference type="EMBL" id="BT061088">
    <property type="protein sequence ID" value="ACN25785.1"/>
    <property type="molecule type" value="mRNA"/>
</dbReference>
<dbReference type="AlphaFoldDB" id="C0HFI2"/>
<sequence>MLPCHDAQTQRASGACMSEAAAAALVHHAAAAKSGQPSFQEAKAAVIIFVVVVVVTMMMVMVVVMVVVTVMVIPTLRRRIAVGLLAVVKVALVPRRWLLRRRVVRPLRWSLGRWVRLRVPWWRIGLRDLLVTHGSVVALAVPRSDRFSL</sequence>
<accession>C0HFI2</accession>
<evidence type="ECO:0000313" key="2">
    <source>
        <dbReference type="EMBL" id="ACN25785.1"/>
    </source>
</evidence>
<name>C0HFI2_MAIZE</name>
<feature type="transmembrane region" description="Helical" evidence="1">
    <location>
        <begin position="44"/>
        <end position="73"/>
    </location>
</feature>
<protein>
    <submittedName>
        <fullName evidence="2">Uncharacterized protein</fullName>
    </submittedName>
</protein>
<feature type="transmembrane region" description="Helical" evidence="1">
    <location>
        <begin position="79"/>
        <end position="98"/>
    </location>
</feature>
<evidence type="ECO:0000256" key="1">
    <source>
        <dbReference type="SAM" id="Phobius"/>
    </source>
</evidence>
<reference evidence="2" key="1">
    <citation type="journal article" date="2009" name="PLoS Genet.">
        <title>Sequencing, mapping, and analysis of 27,455 maize full-length cDNAs.</title>
        <authorList>
            <person name="Soderlund C."/>
            <person name="Descour A."/>
            <person name="Kudrna D."/>
            <person name="Bomhoff M."/>
            <person name="Boyd L."/>
            <person name="Currie J."/>
            <person name="Angelova A."/>
            <person name="Collura K."/>
            <person name="Wissotski M."/>
            <person name="Ashley E."/>
            <person name="Morrow D."/>
            <person name="Fernandes J."/>
            <person name="Walbot V."/>
            <person name="Yu Y."/>
        </authorList>
    </citation>
    <scope>NUCLEOTIDE SEQUENCE</scope>
    <source>
        <strain evidence="2">B73</strain>
    </source>
</reference>
<keyword evidence="1" id="KW-0472">Membrane</keyword>
<proteinExistence type="evidence at transcript level"/>
<organism evidence="2">
    <name type="scientific">Zea mays</name>
    <name type="common">Maize</name>
    <dbReference type="NCBI Taxonomy" id="4577"/>
    <lineage>
        <taxon>Eukaryota</taxon>
        <taxon>Viridiplantae</taxon>
        <taxon>Streptophyta</taxon>
        <taxon>Embryophyta</taxon>
        <taxon>Tracheophyta</taxon>
        <taxon>Spermatophyta</taxon>
        <taxon>Magnoliopsida</taxon>
        <taxon>Liliopsida</taxon>
        <taxon>Poales</taxon>
        <taxon>Poaceae</taxon>
        <taxon>PACMAD clade</taxon>
        <taxon>Panicoideae</taxon>
        <taxon>Andropogonodae</taxon>
        <taxon>Andropogoneae</taxon>
        <taxon>Tripsacinae</taxon>
        <taxon>Zea</taxon>
    </lineage>
</organism>
<keyword evidence="1" id="KW-1133">Transmembrane helix</keyword>
<keyword evidence="1" id="KW-0812">Transmembrane</keyword>
<reference evidence="2" key="2">
    <citation type="submission" date="2012-06" db="EMBL/GenBank/DDBJ databases">
        <authorList>
            <person name="Yu Y."/>
            <person name="Currie J."/>
            <person name="Lomeli R."/>
            <person name="Angelova A."/>
            <person name="Collura K."/>
            <person name="Wissotski M."/>
            <person name="Campos D."/>
            <person name="Kudrna D."/>
            <person name="Golser W."/>
            <person name="Ashely E."/>
            <person name="Descour A."/>
            <person name="Fernandes J."/>
            <person name="Soderlund C."/>
            <person name="Walbot V."/>
        </authorList>
    </citation>
    <scope>NUCLEOTIDE SEQUENCE</scope>
    <source>
        <strain evidence="2">B73</strain>
    </source>
</reference>